<dbReference type="EMBL" id="JBHGPK010000011">
    <property type="protein sequence ID" value="MFC2252418.1"/>
    <property type="molecule type" value="Genomic_DNA"/>
</dbReference>
<keyword evidence="1" id="KW-0131">Cell cycle</keyword>
<evidence type="ECO:0000313" key="4">
    <source>
        <dbReference type="Proteomes" id="UP001595190"/>
    </source>
</evidence>
<feature type="compositionally biased region" description="Polar residues" evidence="2">
    <location>
        <begin position="38"/>
        <end position="49"/>
    </location>
</feature>
<dbReference type="InterPro" id="IPR019734">
    <property type="entry name" value="TPR_rpt"/>
</dbReference>
<dbReference type="Proteomes" id="UP001595190">
    <property type="component" value="Unassembled WGS sequence"/>
</dbReference>
<dbReference type="InterPro" id="IPR014162">
    <property type="entry name" value="CpoB_C"/>
</dbReference>
<evidence type="ECO:0000256" key="1">
    <source>
        <dbReference type="HAMAP-Rule" id="MF_02066"/>
    </source>
</evidence>
<dbReference type="InterPro" id="IPR011990">
    <property type="entry name" value="TPR-like_helical_dom_sf"/>
</dbReference>
<proteinExistence type="inferred from homology"/>
<organism evidence="3 4">
    <name type="scientific">Labrys neptuniae</name>
    <dbReference type="NCBI Taxonomy" id="376174"/>
    <lineage>
        <taxon>Bacteria</taxon>
        <taxon>Pseudomonadati</taxon>
        <taxon>Pseudomonadota</taxon>
        <taxon>Alphaproteobacteria</taxon>
        <taxon>Hyphomicrobiales</taxon>
        <taxon>Xanthobacteraceae</taxon>
        <taxon>Labrys</taxon>
    </lineage>
</organism>
<feature type="compositionally biased region" description="Polar residues" evidence="2">
    <location>
        <begin position="172"/>
        <end position="189"/>
    </location>
</feature>
<reference evidence="3 4" key="1">
    <citation type="submission" date="2024-09" db="EMBL/GenBank/DDBJ databases">
        <title>Description of Labrys sedimenti sp. nov., isolated from a diclofenac-degrading enrichment culture, and genome-based reclassification of Labrys portucalensis as a later heterotypic synonym of Labrys neptuniae.</title>
        <authorList>
            <person name="Tancsics A."/>
            <person name="Csepanyi A."/>
        </authorList>
    </citation>
    <scope>NUCLEOTIDE SEQUENCE [LARGE SCALE GENOMIC DNA]</scope>
    <source>
        <strain evidence="3 4">LMG 23412</strain>
    </source>
</reference>
<evidence type="ECO:0000256" key="2">
    <source>
        <dbReference type="SAM" id="MobiDB-lite"/>
    </source>
</evidence>
<comment type="caution">
    <text evidence="3">The sequence shown here is derived from an EMBL/GenBank/DDBJ whole genome shotgun (WGS) entry which is preliminary data.</text>
</comment>
<dbReference type="Pfam" id="PF13174">
    <property type="entry name" value="TPR_6"/>
    <property type="match status" value="1"/>
</dbReference>
<dbReference type="Pfam" id="PF13432">
    <property type="entry name" value="TPR_16"/>
    <property type="match status" value="1"/>
</dbReference>
<keyword evidence="1" id="KW-0574">Periplasm</keyword>
<sequence length="386" mass="40449" precursor="true">MLRPASAALLLAVTLALPSGPVRAASYDEGLMPPGSVGQDQSAQDNGYTPDQPYPQPPAQAAYPAQTEYDGNVTGSTAEPPPAATAAAPSPSQGGYVVAQESTMGDLLVRVQRLEGENRRLLGTVEDLQSQVRRLQDDMKRQQEDTEYRLQALEGGGGKASAPKPAPSAPSRQKSGQNAPPATQPNSLGSLPAGGGNDVAMQDSTGDVPDQAPPPSTPRPRNSTVSPGLPGIAVDTSRPMASNEPNAGAEPAPAAPATPEAEYAADYRLIETQRYDQAEAAFRNFIASHPKDKRVPDAVHWIGESLYQRKQYTDAAEQFLKVTKTYANSRRAPASMLKLGITLAAMGEKDAACAALQAVGSKYPKAGPTILSGADREIKKNACKVG</sequence>
<keyword evidence="1" id="KW-0132">Cell division</keyword>
<feature type="compositionally biased region" description="Basic and acidic residues" evidence="2">
    <location>
        <begin position="135"/>
        <end position="148"/>
    </location>
</feature>
<comment type="function">
    <text evidence="1">Mediates coordination of peptidoglycan synthesis and outer membrane constriction during cell division.</text>
</comment>
<dbReference type="InterPro" id="IPR034706">
    <property type="entry name" value="CpoB"/>
</dbReference>
<feature type="signal peptide" evidence="1">
    <location>
        <begin position="1"/>
        <end position="24"/>
    </location>
</feature>
<feature type="chain" id="PRO_5044909338" description="Cell division coordinator CpoB" evidence="1">
    <location>
        <begin position="25"/>
        <end position="386"/>
    </location>
</feature>
<comment type="subcellular location">
    <subcellularLocation>
        <location evidence="1">Periplasm</location>
    </subcellularLocation>
</comment>
<evidence type="ECO:0000313" key="3">
    <source>
        <dbReference type="EMBL" id="MFC2252418.1"/>
    </source>
</evidence>
<accession>A0ABV6ZJS7</accession>
<dbReference type="SUPFAM" id="SSF48452">
    <property type="entry name" value="TPR-like"/>
    <property type="match status" value="1"/>
</dbReference>
<feature type="compositionally biased region" description="Low complexity" evidence="2">
    <location>
        <begin position="244"/>
        <end position="260"/>
    </location>
</feature>
<dbReference type="NCBIfam" id="TIGR02795">
    <property type="entry name" value="tol_pal_ybgF"/>
    <property type="match status" value="1"/>
</dbReference>
<feature type="compositionally biased region" description="Low complexity" evidence="2">
    <location>
        <begin position="74"/>
        <end position="95"/>
    </location>
</feature>
<dbReference type="RefSeq" id="WP_394313023.1">
    <property type="nucleotide sequence ID" value="NZ_JBHGPK010000011.1"/>
</dbReference>
<protein>
    <recommendedName>
        <fullName evidence="1">Cell division coordinator CpoB</fullName>
    </recommendedName>
</protein>
<feature type="region of interest" description="Disordered" evidence="2">
    <location>
        <begin position="23"/>
        <end position="99"/>
    </location>
</feature>
<dbReference type="HAMAP" id="MF_02066">
    <property type="entry name" value="CpoB"/>
    <property type="match status" value="1"/>
</dbReference>
<name>A0ABV6ZJS7_9HYPH</name>
<comment type="similarity">
    <text evidence="1">Belongs to the CpoB family.</text>
</comment>
<gene>
    <name evidence="3" type="primary">ybgF</name>
    <name evidence="1" type="synonym">cpoB</name>
    <name evidence="3" type="ORF">ACETRX_22465</name>
</gene>
<feature type="region of interest" description="Disordered" evidence="2">
    <location>
        <begin position="135"/>
        <end position="260"/>
    </location>
</feature>
<dbReference type="Gene3D" id="1.25.40.10">
    <property type="entry name" value="Tetratricopeptide repeat domain"/>
    <property type="match status" value="1"/>
</dbReference>
<keyword evidence="1" id="KW-0732">Signal</keyword>